<feature type="chain" id="PRO_5026375131" description="Carboxylic ester hydrolase" evidence="3">
    <location>
        <begin position="27"/>
        <end position="508"/>
    </location>
</feature>
<keyword evidence="3" id="KW-0732">Signal</keyword>
<dbReference type="InterPro" id="IPR029058">
    <property type="entry name" value="AB_hydrolase_fold"/>
</dbReference>
<dbReference type="InterPro" id="IPR002018">
    <property type="entry name" value="CarbesteraseB"/>
</dbReference>
<dbReference type="GO" id="GO:0016787">
    <property type="term" value="F:hydrolase activity"/>
    <property type="evidence" value="ECO:0007669"/>
    <property type="project" value="UniProtKB-KW"/>
</dbReference>
<dbReference type="EMBL" id="WUTW01000002">
    <property type="protein sequence ID" value="MXQ65231.1"/>
    <property type="molecule type" value="Genomic_DNA"/>
</dbReference>
<dbReference type="Pfam" id="PF00135">
    <property type="entry name" value="COesterase"/>
    <property type="match status" value="1"/>
</dbReference>
<evidence type="ECO:0000256" key="2">
    <source>
        <dbReference type="ARBA" id="ARBA00022801"/>
    </source>
</evidence>
<feature type="domain" description="Carboxylesterase type B" evidence="4">
    <location>
        <begin position="31"/>
        <end position="464"/>
    </location>
</feature>
<accession>A0A6I4W6U3</accession>
<evidence type="ECO:0000256" key="3">
    <source>
        <dbReference type="RuleBase" id="RU361235"/>
    </source>
</evidence>
<dbReference type="RefSeq" id="WP_161103351.1">
    <property type="nucleotide sequence ID" value="NZ_JBHLYI010000010.1"/>
</dbReference>
<feature type="signal peptide" evidence="3">
    <location>
        <begin position="1"/>
        <end position="26"/>
    </location>
</feature>
<dbReference type="PROSITE" id="PS00122">
    <property type="entry name" value="CARBOXYLESTERASE_B_1"/>
    <property type="match status" value="1"/>
</dbReference>
<reference evidence="5 6" key="1">
    <citation type="submission" date="2019-12" db="EMBL/GenBank/DDBJ databases">
        <title>Nocardia macrotermitis sp. nov. and Nocardia aurantia sp. nov., isolated from the gut of the fungus growing-termite Macrotermes natalensis.</title>
        <authorList>
            <person name="Christine B."/>
            <person name="Rene B."/>
        </authorList>
    </citation>
    <scope>NUCLEOTIDE SEQUENCE [LARGE SCALE GENOMIC DNA]</scope>
    <source>
        <strain evidence="5 6">DSM 102126</strain>
    </source>
</reference>
<dbReference type="SUPFAM" id="SSF53474">
    <property type="entry name" value="alpha/beta-Hydrolases"/>
    <property type="match status" value="1"/>
</dbReference>
<evidence type="ECO:0000259" key="4">
    <source>
        <dbReference type="Pfam" id="PF00135"/>
    </source>
</evidence>
<dbReference type="PANTHER" id="PTHR11559">
    <property type="entry name" value="CARBOXYLESTERASE"/>
    <property type="match status" value="1"/>
</dbReference>
<dbReference type="InterPro" id="IPR019826">
    <property type="entry name" value="Carboxylesterase_B_AS"/>
</dbReference>
<sequence>MPVKRRLLALSAAIGLTAGIVPRAEAATDVVMTEGGAVRGHAGVYQAIPYAAAPVGALRWRPPQPAASWPGERDATRPAPACPQLGVDVPTAEDCLFLNVSTPPGGASGRPVLVFLHGGSNSSGYSAQYPAATLAARTDSVVVTLNYRIGALGFLALPSLGESNFGIQDQQAALRWVRRNIGAFGGDPANVTLFGQSAGALDGCVNLASPPAAGLFQRLILQSGSCDLVALGGTRAAAVARGTSYAAKAGCADGPEQVACLRGKSVADLLAVAPDLGGASVISSWTPVIDGDLVPDDPMTMIGAGGVPRIPVMLGITRDEGRFITALQFDSLTEDEYQKLLESTGGPIGAFILKLAYPSSRYGSPKNALAALYTDTLYACGNDRMARAFASRNPTFAYQFADAQAPGWSLLPERAVDAGAYHGSELPYLFDIPTRTPLSASQQALSDRMARSWGAFAANGSPGWRRFDPLTSPYRELRPTTDRTLLFGAFRDEHQCALWDVLGLLGGA</sequence>
<name>A0A6I4W6U3_9ACTN</name>
<dbReference type="Gene3D" id="3.40.50.1820">
    <property type="entry name" value="alpha/beta hydrolase"/>
    <property type="match status" value="1"/>
</dbReference>
<comment type="caution">
    <text evidence="5">The sequence shown here is derived from an EMBL/GenBank/DDBJ whole genome shotgun (WGS) entry which is preliminary data.</text>
</comment>
<dbReference type="AlphaFoldDB" id="A0A6I4W6U3"/>
<dbReference type="Proteomes" id="UP000431901">
    <property type="component" value="Unassembled WGS sequence"/>
</dbReference>
<proteinExistence type="inferred from homology"/>
<dbReference type="InterPro" id="IPR050309">
    <property type="entry name" value="Type-B_Carboxylest/Lipase"/>
</dbReference>
<keyword evidence="6" id="KW-1185">Reference proteome</keyword>
<dbReference type="OrthoDB" id="4308422at2"/>
<evidence type="ECO:0000256" key="1">
    <source>
        <dbReference type="ARBA" id="ARBA00005964"/>
    </source>
</evidence>
<keyword evidence="2 3" id="KW-0378">Hydrolase</keyword>
<comment type="similarity">
    <text evidence="1 3">Belongs to the type-B carboxylesterase/lipase family.</text>
</comment>
<protein>
    <recommendedName>
        <fullName evidence="3">Carboxylic ester hydrolase</fullName>
        <ecNumber evidence="3">3.1.1.-</ecNumber>
    </recommendedName>
</protein>
<gene>
    <name evidence="5" type="ORF">GQ466_14420</name>
</gene>
<organism evidence="5 6">
    <name type="scientific">Actinomadura rayongensis</name>
    <dbReference type="NCBI Taxonomy" id="1429076"/>
    <lineage>
        <taxon>Bacteria</taxon>
        <taxon>Bacillati</taxon>
        <taxon>Actinomycetota</taxon>
        <taxon>Actinomycetes</taxon>
        <taxon>Streptosporangiales</taxon>
        <taxon>Thermomonosporaceae</taxon>
        <taxon>Actinomadura</taxon>
    </lineage>
</organism>
<evidence type="ECO:0000313" key="6">
    <source>
        <dbReference type="Proteomes" id="UP000431901"/>
    </source>
</evidence>
<evidence type="ECO:0000313" key="5">
    <source>
        <dbReference type="EMBL" id="MXQ65231.1"/>
    </source>
</evidence>
<dbReference type="EC" id="3.1.1.-" evidence="3"/>